<dbReference type="HAMAP" id="MF_00201">
    <property type="entry name" value="RecO"/>
    <property type="match status" value="1"/>
</dbReference>
<dbReference type="Pfam" id="PF11967">
    <property type="entry name" value="RecO_N"/>
    <property type="match status" value="1"/>
</dbReference>
<dbReference type="SUPFAM" id="SSF50249">
    <property type="entry name" value="Nucleic acid-binding proteins"/>
    <property type="match status" value="1"/>
</dbReference>
<dbReference type="AlphaFoldDB" id="A0A937HW21"/>
<sequence>MKSLAANETEAILLLSRKYSETSLICELFTKKNGRVSVIAKGARSKKNKFQNVAAPNILANVNYSGRSELKTLTSWEEIKYFQILGKNLKILLYLNELIFKLIEKEAKQEKIFDAVINFYKTLALGEAKNIEISLREFEYFLISELGYGFNFQVDDKGKEIQKDGIYYFHPAQGFSKKPLNNFLKVSGIDIINFTNGKITSASARSKIKKIMQLAISYIAEKPMNAGTIFND</sequence>
<evidence type="ECO:0000256" key="1">
    <source>
        <dbReference type="ARBA" id="ARBA00003065"/>
    </source>
</evidence>
<dbReference type="PANTHER" id="PTHR33991">
    <property type="entry name" value="DNA REPAIR PROTEIN RECO"/>
    <property type="match status" value="1"/>
</dbReference>
<dbReference type="InterPro" id="IPR003717">
    <property type="entry name" value="RecO"/>
</dbReference>
<dbReference type="Pfam" id="PF02565">
    <property type="entry name" value="RecO_C"/>
    <property type="match status" value="1"/>
</dbReference>
<evidence type="ECO:0000256" key="7">
    <source>
        <dbReference type="ARBA" id="ARBA00033409"/>
    </source>
</evidence>
<evidence type="ECO:0000259" key="9">
    <source>
        <dbReference type="Pfam" id="PF11967"/>
    </source>
</evidence>
<comment type="function">
    <text evidence="1 8">Involved in DNA repair and RecF pathway recombination.</text>
</comment>
<accession>A0A937HW21</accession>
<organism evidence="10 11">
    <name type="scientific">SAR86 cluster bacterium</name>
    <dbReference type="NCBI Taxonomy" id="2030880"/>
    <lineage>
        <taxon>Bacteria</taxon>
        <taxon>Pseudomonadati</taxon>
        <taxon>Pseudomonadota</taxon>
        <taxon>Gammaproteobacteria</taxon>
        <taxon>SAR86 cluster</taxon>
    </lineage>
</organism>
<proteinExistence type="inferred from homology"/>
<keyword evidence="6 8" id="KW-0234">DNA repair</keyword>
<dbReference type="GO" id="GO:0043590">
    <property type="term" value="C:bacterial nucleoid"/>
    <property type="evidence" value="ECO:0007669"/>
    <property type="project" value="TreeGrafter"/>
</dbReference>
<dbReference type="InterPro" id="IPR012340">
    <property type="entry name" value="NA-bd_OB-fold"/>
</dbReference>
<dbReference type="Gene3D" id="1.20.1440.120">
    <property type="entry name" value="Recombination protein O, C-terminal domain"/>
    <property type="match status" value="1"/>
</dbReference>
<comment type="similarity">
    <text evidence="2 8">Belongs to the RecO family.</text>
</comment>
<keyword evidence="5 8" id="KW-0233">DNA recombination</keyword>
<dbReference type="InterPro" id="IPR022572">
    <property type="entry name" value="DNA_rep/recomb_RecO_N"/>
</dbReference>
<dbReference type="NCBIfam" id="TIGR00613">
    <property type="entry name" value="reco"/>
    <property type="match status" value="1"/>
</dbReference>
<name>A0A937HW21_9GAMM</name>
<dbReference type="PANTHER" id="PTHR33991:SF1">
    <property type="entry name" value="DNA REPAIR PROTEIN RECO"/>
    <property type="match status" value="1"/>
</dbReference>
<dbReference type="Proteomes" id="UP000744438">
    <property type="component" value="Unassembled WGS sequence"/>
</dbReference>
<dbReference type="InterPro" id="IPR042242">
    <property type="entry name" value="RecO_C"/>
</dbReference>
<dbReference type="GO" id="GO:0006310">
    <property type="term" value="P:DNA recombination"/>
    <property type="evidence" value="ECO:0007669"/>
    <property type="project" value="UniProtKB-UniRule"/>
</dbReference>
<evidence type="ECO:0000256" key="5">
    <source>
        <dbReference type="ARBA" id="ARBA00023172"/>
    </source>
</evidence>
<reference evidence="10" key="1">
    <citation type="submission" date="2020-10" db="EMBL/GenBank/DDBJ databases">
        <title>Microbiome of the Black Sea water column analyzed by genome centric metagenomics.</title>
        <authorList>
            <person name="Cabello-Yeves P.J."/>
            <person name="Callieri C."/>
            <person name="Picazo A."/>
            <person name="Mehrshad M."/>
            <person name="Haro-Moreno J.M."/>
            <person name="Roda-Garcia J."/>
            <person name="Dzembekova N."/>
            <person name="Slabakova V."/>
            <person name="Slabakova N."/>
            <person name="Moncheva S."/>
            <person name="Rodriguez-Valera F."/>
        </authorList>
    </citation>
    <scope>NUCLEOTIDE SEQUENCE</scope>
    <source>
        <strain evidence="10">BS307-5m-G49</strain>
    </source>
</reference>
<evidence type="ECO:0000256" key="3">
    <source>
        <dbReference type="ARBA" id="ARBA00021310"/>
    </source>
</evidence>
<evidence type="ECO:0000256" key="8">
    <source>
        <dbReference type="HAMAP-Rule" id="MF_00201"/>
    </source>
</evidence>
<evidence type="ECO:0000313" key="10">
    <source>
        <dbReference type="EMBL" id="MBL6811615.1"/>
    </source>
</evidence>
<feature type="domain" description="DNA replication/recombination mediator RecO N-terminal" evidence="9">
    <location>
        <begin position="8"/>
        <end position="82"/>
    </location>
</feature>
<protein>
    <recommendedName>
        <fullName evidence="3 8">DNA repair protein RecO</fullName>
    </recommendedName>
    <alternativeName>
        <fullName evidence="7 8">Recombination protein O</fullName>
    </alternativeName>
</protein>
<dbReference type="GO" id="GO:0006302">
    <property type="term" value="P:double-strand break repair"/>
    <property type="evidence" value="ECO:0007669"/>
    <property type="project" value="TreeGrafter"/>
</dbReference>
<keyword evidence="4 8" id="KW-0227">DNA damage</keyword>
<comment type="caution">
    <text evidence="10">The sequence shown here is derived from an EMBL/GenBank/DDBJ whole genome shotgun (WGS) entry which is preliminary data.</text>
</comment>
<evidence type="ECO:0000313" key="11">
    <source>
        <dbReference type="Proteomes" id="UP000744438"/>
    </source>
</evidence>
<evidence type="ECO:0000256" key="6">
    <source>
        <dbReference type="ARBA" id="ARBA00023204"/>
    </source>
</evidence>
<gene>
    <name evidence="8 10" type="primary">recO</name>
    <name evidence="10" type="ORF">ISQ63_01880</name>
</gene>
<dbReference type="Gene3D" id="2.40.50.140">
    <property type="entry name" value="Nucleic acid-binding proteins"/>
    <property type="match status" value="1"/>
</dbReference>
<evidence type="ECO:0000256" key="4">
    <source>
        <dbReference type="ARBA" id="ARBA00022763"/>
    </source>
</evidence>
<evidence type="ECO:0000256" key="2">
    <source>
        <dbReference type="ARBA" id="ARBA00007452"/>
    </source>
</evidence>
<dbReference type="EMBL" id="JADHQC010000006">
    <property type="protein sequence ID" value="MBL6811615.1"/>
    <property type="molecule type" value="Genomic_DNA"/>
</dbReference>